<protein>
    <submittedName>
        <fullName evidence="7">Acetylcholinesterase</fullName>
    </submittedName>
</protein>
<dbReference type="PANTHER" id="PTHR43918">
    <property type="entry name" value="ACETYLCHOLINESTERASE"/>
    <property type="match status" value="1"/>
</dbReference>
<evidence type="ECO:0000256" key="2">
    <source>
        <dbReference type="ARBA" id="ARBA00022487"/>
    </source>
</evidence>
<dbReference type="GO" id="GO:0003990">
    <property type="term" value="F:acetylcholinesterase activity"/>
    <property type="evidence" value="ECO:0007669"/>
    <property type="project" value="TreeGrafter"/>
</dbReference>
<dbReference type="InterPro" id="IPR050654">
    <property type="entry name" value="AChE-related_enzymes"/>
</dbReference>
<dbReference type="Gene3D" id="3.40.50.1820">
    <property type="entry name" value="alpha/beta hydrolase"/>
    <property type="match status" value="1"/>
</dbReference>
<dbReference type="EMBL" id="BMAO01020748">
    <property type="protein sequence ID" value="GFQ69558.1"/>
    <property type="molecule type" value="Genomic_DNA"/>
</dbReference>
<proteinExistence type="inferred from homology"/>
<organism evidence="7 8">
    <name type="scientific">Trichonephila clavata</name>
    <name type="common">Joro spider</name>
    <name type="synonym">Nephila clavata</name>
    <dbReference type="NCBI Taxonomy" id="2740835"/>
    <lineage>
        <taxon>Eukaryota</taxon>
        <taxon>Metazoa</taxon>
        <taxon>Ecdysozoa</taxon>
        <taxon>Arthropoda</taxon>
        <taxon>Chelicerata</taxon>
        <taxon>Arachnida</taxon>
        <taxon>Araneae</taxon>
        <taxon>Araneomorphae</taxon>
        <taxon>Entelegynae</taxon>
        <taxon>Araneoidea</taxon>
        <taxon>Nephilidae</taxon>
        <taxon>Trichonephila</taxon>
    </lineage>
</organism>
<dbReference type="InterPro" id="IPR019819">
    <property type="entry name" value="Carboxylesterase_B_CS"/>
</dbReference>
<dbReference type="OrthoDB" id="9000293at2759"/>
<evidence type="ECO:0000313" key="7">
    <source>
        <dbReference type="EMBL" id="GFQ69558.1"/>
    </source>
</evidence>
<evidence type="ECO:0000256" key="1">
    <source>
        <dbReference type="ARBA" id="ARBA00005964"/>
    </source>
</evidence>
<keyword evidence="5" id="KW-0732">Signal</keyword>
<accession>A0A8X6KEK1</accession>
<evidence type="ECO:0000256" key="3">
    <source>
        <dbReference type="ARBA" id="ARBA00022801"/>
    </source>
</evidence>
<comment type="similarity">
    <text evidence="1">Belongs to the type-B carboxylesterase/lipase family.</text>
</comment>
<keyword evidence="3" id="KW-0378">Hydrolase</keyword>
<dbReference type="GO" id="GO:0019695">
    <property type="term" value="P:choline metabolic process"/>
    <property type="evidence" value="ECO:0007669"/>
    <property type="project" value="TreeGrafter"/>
</dbReference>
<dbReference type="AlphaFoldDB" id="A0A8X6KEK1"/>
<dbReference type="Proteomes" id="UP000887116">
    <property type="component" value="Unassembled WGS sequence"/>
</dbReference>
<dbReference type="GO" id="GO:0005615">
    <property type="term" value="C:extracellular space"/>
    <property type="evidence" value="ECO:0007669"/>
    <property type="project" value="TreeGrafter"/>
</dbReference>
<evidence type="ECO:0000259" key="6">
    <source>
        <dbReference type="Pfam" id="PF00135"/>
    </source>
</evidence>
<name>A0A8X6KEK1_TRICU</name>
<dbReference type="PROSITE" id="PS00941">
    <property type="entry name" value="CARBOXYLESTERASE_B_2"/>
    <property type="match status" value="1"/>
</dbReference>
<dbReference type="GO" id="GO:0005886">
    <property type="term" value="C:plasma membrane"/>
    <property type="evidence" value="ECO:0007669"/>
    <property type="project" value="TreeGrafter"/>
</dbReference>
<keyword evidence="4" id="KW-0325">Glycoprotein</keyword>
<evidence type="ECO:0000313" key="8">
    <source>
        <dbReference type="Proteomes" id="UP000887116"/>
    </source>
</evidence>
<comment type="caution">
    <text evidence="7">The sequence shown here is derived from an EMBL/GenBank/DDBJ whole genome shotgun (WGS) entry which is preliminary data.</text>
</comment>
<evidence type="ECO:0000256" key="5">
    <source>
        <dbReference type="SAM" id="SignalP"/>
    </source>
</evidence>
<dbReference type="InterPro" id="IPR002018">
    <property type="entry name" value="CarbesteraseB"/>
</dbReference>
<reference evidence="7" key="1">
    <citation type="submission" date="2020-07" db="EMBL/GenBank/DDBJ databases">
        <title>Multicomponent nature underlies the extraordinary mechanical properties of spider dragline silk.</title>
        <authorList>
            <person name="Kono N."/>
            <person name="Nakamura H."/>
            <person name="Mori M."/>
            <person name="Yoshida Y."/>
            <person name="Ohtoshi R."/>
            <person name="Malay A.D."/>
            <person name="Moran D.A.P."/>
            <person name="Tomita M."/>
            <person name="Numata K."/>
            <person name="Arakawa K."/>
        </authorList>
    </citation>
    <scope>NUCLEOTIDE SEQUENCE</scope>
</reference>
<dbReference type="SUPFAM" id="SSF53474">
    <property type="entry name" value="alpha/beta-Hydrolases"/>
    <property type="match status" value="1"/>
</dbReference>
<feature type="chain" id="PRO_5036478144" evidence="5">
    <location>
        <begin position="28"/>
        <end position="154"/>
    </location>
</feature>
<keyword evidence="8" id="KW-1185">Reference proteome</keyword>
<gene>
    <name evidence="7" type="primary">Ace</name>
    <name evidence="7" type="ORF">TNCT_314821</name>
</gene>
<evidence type="ECO:0000256" key="4">
    <source>
        <dbReference type="ARBA" id="ARBA00023180"/>
    </source>
</evidence>
<keyword evidence="2" id="KW-0719">Serine esterase</keyword>
<sequence length="154" mass="17356">MTTSRCCNLVWRSIVLLFIAQLYVTQARQSRDIEDESLIVQTTKGRVRGITIPTGHGKEVDVFLGIPYAKPPVGKYRFRHPKPTDPWTGIINATEKPNSCFQINDTQFGDFKGSTLWNANSPLSEDCLTVSVWVPRPRPEGNTFTNPLSTDYKP</sequence>
<dbReference type="Pfam" id="PF00135">
    <property type="entry name" value="COesterase"/>
    <property type="match status" value="1"/>
</dbReference>
<dbReference type="GO" id="GO:0006581">
    <property type="term" value="P:acetylcholine catabolic process"/>
    <property type="evidence" value="ECO:0007669"/>
    <property type="project" value="TreeGrafter"/>
</dbReference>
<feature type="domain" description="Carboxylesterase type B" evidence="6">
    <location>
        <begin position="37"/>
        <end position="140"/>
    </location>
</feature>
<dbReference type="PANTHER" id="PTHR43918:SF12">
    <property type="entry name" value="ACETYLCHOLINESTERASE 1"/>
    <property type="match status" value="1"/>
</dbReference>
<dbReference type="InterPro" id="IPR029058">
    <property type="entry name" value="AB_hydrolase_fold"/>
</dbReference>
<feature type="signal peptide" evidence="5">
    <location>
        <begin position="1"/>
        <end position="27"/>
    </location>
</feature>